<accession>A0A9W7T1V9</accession>
<feature type="compositionally biased region" description="Acidic residues" evidence="1">
    <location>
        <begin position="48"/>
        <end position="63"/>
    </location>
</feature>
<name>A0A9W7T1V9_9PEZI</name>
<proteinExistence type="predicted"/>
<reference evidence="2 3" key="2">
    <citation type="journal article" date="2021" name="Curr. Genet.">
        <title>Genetic response to nitrogen starvation in the aggressive Eucalyptus foliar pathogen Teratosphaeria destructans.</title>
        <authorList>
            <person name="Havenga M."/>
            <person name="Wingfield B.D."/>
            <person name="Wingfield M.J."/>
            <person name="Dreyer L.L."/>
            <person name="Roets F."/>
            <person name="Aylward J."/>
        </authorList>
    </citation>
    <scope>NUCLEOTIDE SEQUENCE [LARGE SCALE GENOMIC DNA]</scope>
    <source>
        <strain evidence="2">CMW44962</strain>
    </source>
</reference>
<dbReference type="Proteomes" id="UP001138500">
    <property type="component" value="Unassembled WGS sequence"/>
</dbReference>
<feature type="region of interest" description="Disordered" evidence="1">
    <location>
        <begin position="1"/>
        <end position="72"/>
    </location>
</feature>
<protein>
    <submittedName>
        <fullName evidence="2">Sexual development activator VeA</fullName>
    </submittedName>
</protein>
<organism evidence="2 3">
    <name type="scientific">Teratosphaeria destructans</name>
    <dbReference type="NCBI Taxonomy" id="418781"/>
    <lineage>
        <taxon>Eukaryota</taxon>
        <taxon>Fungi</taxon>
        <taxon>Dikarya</taxon>
        <taxon>Ascomycota</taxon>
        <taxon>Pezizomycotina</taxon>
        <taxon>Dothideomycetes</taxon>
        <taxon>Dothideomycetidae</taxon>
        <taxon>Mycosphaerellales</taxon>
        <taxon>Teratosphaeriaceae</taxon>
        <taxon>Teratosphaeria</taxon>
    </lineage>
</organism>
<dbReference type="AlphaFoldDB" id="A0A9W7T1V9"/>
<reference evidence="2 3" key="1">
    <citation type="journal article" date="2018" name="IMA Fungus">
        <title>IMA Genome-F 10: Nine draft genome sequences of Claviceps purpurea s.lat., including C. arundinis, C. humidiphila, and C. cf. spartinae, pseudomolecules for the pitch canker pathogen Fusarium circinatum, draft genome of Davidsoniella eucalypti, Grosmannia galeiformis, Quambalaria eucalypti, and Teratosphaeria destructans.</title>
        <authorList>
            <person name="Wingfield B.D."/>
            <person name="Liu M."/>
            <person name="Nguyen H.D."/>
            <person name="Lane F.A."/>
            <person name="Morgan S.W."/>
            <person name="De Vos L."/>
            <person name="Wilken P.M."/>
            <person name="Duong T.A."/>
            <person name="Aylward J."/>
            <person name="Coetzee M.P."/>
            <person name="Dadej K."/>
            <person name="De Beer Z.W."/>
            <person name="Findlay W."/>
            <person name="Havenga M."/>
            <person name="Kolarik M."/>
            <person name="Menzies J.G."/>
            <person name="Naidoo K."/>
            <person name="Pochopski O."/>
            <person name="Shoukouhi P."/>
            <person name="Santana Q.C."/>
            <person name="Seifert K.A."/>
            <person name="Soal N."/>
            <person name="Steenkamp E.T."/>
            <person name="Tatham C.T."/>
            <person name="van der Nest M.A."/>
            <person name="Wingfield M.J."/>
        </authorList>
    </citation>
    <scope>NUCLEOTIDE SEQUENCE [LARGE SCALE GENOMIC DNA]</scope>
    <source>
        <strain evidence="2">CMW44962</strain>
    </source>
</reference>
<comment type="caution">
    <text evidence="2">The sequence shown here is derived from an EMBL/GenBank/DDBJ whole genome shotgun (WGS) entry which is preliminary data.</text>
</comment>
<sequence length="94" mass="10373">MFSATGTPADSHKRSYGQVFPGSERHTHRPLRQGARPADAWAANYDQFESDPLGDDGEGETEGGDLNPIRDEMRYKRADGRCIHRMLPSSDGPA</sequence>
<keyword evidence="3" id="KW-1185">Reference proteome</keyword>
<evidence type="ECO:0000313" key="3">
    <source>
        <dbReference type="Proteomes" id="UP001138500"/>
    </source>
</evidence>
<evidence type="ECO:0000256" key="1">
    <source>
        <dbReference type="SAM" id="MobiDB-lite"/>
    </source>
</evidence>
<evidence type="ECO:0000313" key="2">
    <source>
        <dbReference type="EMBL" id="KAH9845603.1"/>
    </source>
</evidence>
<gene>
    <name evidence="2" type="ORF">Tdes44962_MAKER10469</name>
</gene>
<dbReference type="EMBL" id="RIBY02000024">
    <property type="protein sequence ID" value="KAH9845603.1"/>
    <property type="molecule type" value="Genomic_DNA"/>
</dbReference>